<accession>A0A1Y2BNZ8</accession>
<reference evidence="1 2" key="1">
    <citation type="submission" date="2016-07" db="EMBL/GenBank/DDBJ databases">
        <title>Pervasive Adenine N6-methylation of Active Genes in Fungi.</title>
        <authorList>
            <consortium name="DOE Joint Genome Institute"/>
            <person name="Mondo S.J."/>
            <person name="Dannebaum R.O."/>
            <person name="Kuo R.C."/>
            <person name="Labutti K."/>
            <person name="Haridas S."/>
            <person name="Kuo A."/>
            <person name="Salamov A."/>
            <person name="Ahrendt S.R."/>
            <person name="Lipzen A."/>
            <person name="Sullivan W."/>
            <person name="Andreopoulos W.B."/>
            <person name="Clum A."/>
            <person name="Lindquist E."/>
            <person name="Daum C."/>
            <person name="Ramamoorthy G.K."/>
            <person name="Gryganskyi A."/>
            <person name="Culley D."/>
            <person name="Magnuson J.K."/>
            <person name="James T.Y."/>
            <person name="O'Malley M.A."/>
            <person name="Stajich J.E."/>
            <person name="Spatafora J.W."/>
            <person name="Visel A."/>
            <person name="Grigoriev I.V."/>
        </authorList>
    </citation>
    <scope>NUCLEOTIDE SEQUENCE [LARGE SCALE GENOMIC DNA]</scope>
    <source>
        <strain evidence="1 2">JEL800</strain>
    </source>
</reference>
<evidence type="ECO:0000313" key="1">
    <source>
        <dbReference type="EMBL" id="ORY36473.1"/>
    </source>
</evidence>
<dbReference type="AlphaFoldDB" id="A0A1Y2BNZ8"/>
<comment type="caution">
    <text evidence="1">The sequence shown here is derived from an EMBL/GenBank/DDBJ whole genome shotgun (WGS) entry which is preliminary data.</text>
</comment>
<gene>
    <name evidence="1" type="ORF">BCR33DRAFT_721996</name>
</gene>
<organism evidence="1 2">
    <name type="scientific">Rhizoclosmatium globosum</name>
    <dbReference type="NCBI Taxonomy" id="329046"/>
    <lineage>
        <taxon>Eukaryota</taxon>
        <taxon>Fungi</taxon>
        <taxon>Fungi incertae sedis</taxon>
        <taxon>Chytridiomycota</taxon>
        <taxon>Chytridiomycota incertae sedis</taxon>
        <taxon>Chytridiomycetes</taxon>
        <taxon>Chytridiales</taxon>
        <taxon>Chytriomycetaceae</taxon>
        <taxon>Rhizoclosmatium</taxon>
    </lineage>
</organism>
<dbReference type="EMBL" id="MCGO01000055">
    <property type="protein sequence ID" value="ORY36473.1"/>
    <property type="molecule type" value="Genomic_DNA"/>
</dbReference>
<dbReference type="Proteomes" id="UP000193642">
    <property type="component" value="Unassembled WGS sequence"/>
</dbReference>
<protein>
    <submittedName>
        <fullName evidence="1">Uncharacterized protein</fullName>
    </submittedName>
</protein>
<dbReference type="OrthoDB" id="10401833at2759"/>
<proteinExistence type="predicted"/>
<keyword evidence="2" id="KW-1185">Reference proteome</keyword>
<name>A0A1Y2BNZ8_9FUNG</name>
<evidence type="ECO:0000313" key="2">
    <source>
        <dbReference type="Proteomes" id="UP000193642"/>
    </source>
</evidence>
<sequence length="308" mass="35057">MAIFEATTAINYPNMFSNKAQRQQDLISAQQKEIKLQSDIAAQENLLERLVSQQTATTLAQNEWFVIVSKLMVLANDVDEIVYSKALDQSVSDYYETVKATYNAMNALRQVNYCVFAYTNFSRKINYNDDPFPNYMVYLSHHLSNAVANYPSLASVGVNPGLNDRAYREIIDGMFEIVRKAQHYLKQELARLRRDLFEKEATLVKTSNYVRAIRVKLITSLFASCNIFPAESLEVEFSLNFDHRELQSISNIYLDVEPGSLKSVRYVWDTLSKNDIGKAVGILYPSLGGVVYEEESNDLPPYVSSSLE</sequence>